<dbReference type="AlphaFoldDB" id="A0A2M9HDR9"/>
<comment type="caution">
    <text evidence="1">The sequence shown here is derived from an EMBL/GenBank/DDBJ whole genome shotgun (WGS) entry which is preliminary data.</text>
</comment>
<dbReference type="EMBL" id="PEBK01000006">
    <property type="protein sequence ID" value="PJM74960.1"/>
    <property type="molecule type" value="Genomic_DNA"/>
</dbReference>
<keyword evidence="2" id="KW-1185">Reference proteome</keyword>
<gene>
    <name evidence="1" type="ORF">CSQ87_06920</name>
</gene>
<evidence type="ECO:0000313" key="1">
    <source>
        <dbReference type="EMBL" id="PJM74960.1"/>
    </source>
</evidence>
<protein>
    <submittedName>
        <fullName evidence="1">Uncharacterized protein</fullName>
    </submittedName>
</protein>
<sequence length="499" mass="54537">MSDSINDIIGAMGWAEADIRYADIAAAKSYDPDPKLSIIRKFPDLGVATSVFYSKADAGQLLHAANESMPELELTKSYWSGDGSMGFGSAGSAKYNMWALVDGPLGSILFITISTSALDDPTNDRGLLAPTGNWPNKAGVPIQHCILKDGEMFSGVVDILSAADLVNPWNYPGFEATKRISPLAGKRSIDCCMTSGQRKALNDGGWERLDFELYRKSFTVTDHPDRSFIISVTQFGLDYADDPVLCSATGEGFNEDGISNAYSGMCMLGPYSTLLINNIGVVVRSYPPDASSNDLDELSQQFADDLLRWESWRSPSMDPTSMPGDKQYAAAKMELLRNYAIIGRKGDIVGRSGTEQKDLGKALAQTVGMLRHIPDQQDINPLLVQGSQIIMNGLTKTPIDFDAVDQWFGFMKSNGLTPDHLDGIGDLNAGILLLEDASILLLLHRHEIVTARNLMNLALDRFSTPEGELRGYINFGIPAMLWMCDYPGFRSMLRNAPLD</sequence>
<organism evidence="1 2">
    <name type="scientific">Bifidobacterium simiarum</name>
    <dbReference type="NCBI Taxonomy" id="2045441"/>
    <lineage>
        <taxon>Bacteria</taxon>
        <taxon>Bacillati</taxon>
        <taxon>Actinomycetota</taxon>
        <taxon>Actinomycetes</taxon>
        <taxon>Bifidobacteriales</taxon>
        <taxon>Bifidobacteriaceae</taxon>
        <taxon>Bifidobacterium</taxon>
    </lineage>
</organism>
<dbReference type="RefSeq" id="WP_100513158.1">
    <property type="nucleotide sequence ID" value="NZ_PEBK01000006.1"/>
</dbReference>
<proteinExistence type="predicted"/>
<dbReference type="Proteomes" id="UP000231451">
    <property type="component" value="Unassembled WGS sequence"/>
</dbReference>
<accession>A0A2M9HDR9</accession>
<reference evidence="1 2" key="1">
    <citation type="submission" date="2017-10" db="EMBL/GenBank/DDBJ databases">
        <title>Draft genome sequences of strains TRE 1, TRE 9, TRE H and TRI 7, isolated from tamarins, belonging to four potential novel Bifidobacterium species.</title>
        <authorList>
            <person name="Mattarelli P."/>
            <person name="Modesto M."/>
            <person name="Puglisi E."/>
            <person name="Morelli L."/>
            <person name="Spezio C."/>
            <person name="Bonetti A."/>
            <person name="Sandri C."/>
        </authorList>
    </citation>
    <scope>NUCLEOTIDE SEQUENCE [LARGE SCALE GENOMIC DNA]</scope>
    <source>
        <strain evidence="2">TRI7</strain>
    </source>
</reference>
<name>A0A2M9HDR9_9BIFI</name>
<evidence type="ECO:0000313" key="2">
    <source>
        <dbReference type="Proteomes" id="UP000231451"/>
    </source>
</evidence>